<reference evidence="2 3" key="1">
    <citation type="submission" date="2019-07" db="EMBL/GenBank/DDBJ databases">
        <title>Genome sequencing of lignin-degrading bacterial isolates.</title>
        <authorList>
            <person name="Gladden J."/>
        </authorList>
    </citation>
    <scope>NUCLEOTIDE SEQUENCE [LARGE SCALE GENOMIC DNA]</scope>
    <source>
        <strain evidence="2 3">J45</strain>
    </source>
</reference>
<dbReference type="EMBL" id="VLJT01000013">
    <property type="protein sequence ID" value="TWH18024.1"/>
    <property type="molecule type" value="Genomic_DNA"/>
</dbReference>
<sequence length="464" mass="51410">MATATGSATELEANNLSRDLVDWICETANGTVVSADRRPGGGRREAWVVEVRGADGTIRPLFLRYDRLDPEEKGDDFTLHREAAFFRALSGTAVPVPNIVAVHPTEQAILSELVPGQPWFSRLHDEDQRVSVASDFIRILAEMHRVDPHRLGLPDQDPDADLRVLVHREIDAWEKVYRDSGTSDPLIDLGLDWVRRHVPDVDGPVAIVQGDTGPGNFLFENGKVTAVLDLELGHLGDPHDDLAWVSVRAVQEPFTNLLERFDDYARAAGTTIDLDRIRYYRVLAELRIVILGHRKRAEPDLLGEVGNGLVYGLLHRRLFLEALADVEGVEVTEVDPVPSTPGERDWLYDAALEQIRQIIVPRSEDPFVIQRSKGLARILKYLREASSVSAAVEQQDLDALESVLEYRPSSVSAGTVKLVKRCLEGTVPLGTTVGVLLRQVAGETQALRPAMGVLADRHFDPLGR</sequence>
<dbReference type="InterPro" id="IPR051678">
    <property type="entry name" value="AGP_Transferase"/>
</dbReference>
<organism evidence="2 3">
    <name type="scientific">Rhodococcus rhodochrous J45</name>
    <dbReference type="NCBI Taxonomy" id="935266"/>
    <lineage>
        <taxon>Bacteria</taxon>
        <taxon>Bacillati</taxon>
        <taxon>Actinomycetota</taxon>
        <taxon>Actinomycetes</taxon>
        <taxon>Mycobacteriales</taxon>
        <taxon>Nocardiaceae</taxon>
        <taxon>Rhodococcus</taxon>
    </lineage>
</organism>
<name>A0A562E8I1_RHORH</name>
<dbReference type="InterPro" id="IPR041726">
    <property type="entry name" value="ACAD10_11_N"/>
</dbReference>
<dbReference type="AlphaFoldDB" id="A0A562E8I1"/>
<dbReference type="Proteomes" id="UP000317573">
    <property type="component" value="Unassembled WGS sequence"/>
</dbReference>
<dbReference type="RefSeq" id="WP_145691451.1">
    <property type="nucleotide sequence ID" value="NZ_VLJT01000013.1"/>
</dbReference>
<dbReference type="InterPro" id="IPR002575">
    <property type="entry name" value="Aminoglycoside_PTrfase"/>
</dbReference>
<dbReference type="Pfam" id="PF01636">
    <property type="entry name" value="APH"/>
    <property type="match status" value="1"/>
</dbReference>
<dbReference type="Gene3D" id="3.90.1200.10">
    <property type="match status" value="1"/>
</dbReference>
<dbReference type="SUPFAM" id="SSF56112">
    <property type="entry name" value="Protein kinase-like (PK-like)"/>
    <property type="match status" value="1"/>
</dbReference>
<keyword evidence="2" id="KW-0808">Transferase</keyword>
<accession>A0A562E8I1</accession>
<dbReference type="CDD" id="cd05154">
    <property type="entry name" value="ACAD10_11_N-like"/>
    <property type="match status" value="1"/>
</dbReference>
<dbReference type="PANTHER" id="PTHR21310">
    <property type="entry name" value="AMINOGLYCOSIDE PHOSPHOTRANSFERASE-RELATED-RELATED"/>
    <property type="match status" value="1"/>
</dbReference>
<comment type="caution">
    <text evidence="2">The sequence shown here is derived from an EMBL/GenBank/DDBJ whole genome shotgun (WGS) entry which is preliminary data.</text>
</comment>
<gene>
    <name evidence="2" type="ORF">L618_001600000680</name>
</gene>
<dbReference type="GO" id="GO:0016740">
    <property type="term" value="F:transferase activity"/>
    <property type="evidence" value="ECO:0007669"/>
    <property type="project" value="UniProtKB-KW"/>
</dbReference>
<proteinExistence type="predicted"/>
<feature type="domain" description="Aminoglycoside phosphotransferase" evidence="1">
    <location>
        <begin position="74"/>
        <end position="276"/>
    </location>
</feature>
<protein>
    <submittedName>
        <fullName evidence="2">Putative aminoglycoside phosphotransferase</fullName>
    </submittedName>
</protein>
<evidence type="ECO:0000313" key="3">
    <source>
        <dbReference type="Proteomes" id="UP000317573"/>
    </source>
</evidence>
<evidence type="ECO:0000313" key="2">
    <source>
        <dbReference type="EMBL" id="TWH18024.1"/>
    </source>
</evidence>
<evidence type="ECO:0000259" key="1">
    <source>
        <dbReference type="Pfam" id="PF01636"/>
    </source>
</evidence>
<dbReference type="InterPro" id="IPR011009">
    <property type="entry name" value="Kinase-like_dom_sf"/>
</dbReference>